<sequence>MLLSVVMTFKCPHPDHLAEAIESILTARLDSFSALELILVDDGSVEDQAPLIARLAAQAPTHCELKHIVLPANQGVSCARNIGMAAASGDWIAMHDADDLSLPNRFEVSARYLITHPAVIAVSGDLQVFWDDAAEGEAESLRLFPLEHDEICVDNLFYCAMAQPALMINRALWLASGVQYTPKMDMAQDWDFLIRLAQHGQLANLGEPLVRYRQHHKQRTSRVNGEAPNLHVQGIWQRQLAQLGVSSSDAILKTHSLLSPYWLWVLNDLTQAWEVLPAQVDEWYGEMLSGNAQTGYVCAKLLRQKLSRIQHNWRAWRLSADPATQLQRLI</sequence>
<proteinExistence type="predicted"/>
<dbReference type="Proteomes" id="UP000509597">
    <property type="component" value="Chromosome"/>
</dbReference>
<evidence type="ECO:0000313" key="2">
    <source>
        <dbReference type="EMBL" id="QLG89427.1"/>
    </source>
</evidence>
<dbReference type="Gene3D" id="3.90.550.10">
    <property type="entry name" value="Spore Coat Polysaccharide Biosynthesis Protein SpsA, Chain A"/>
    <property type="match status" value="1"/>
</dbReference>
<accession>A0A7H9BL73</accession>
<dbReference type="SUPFAM" id="SSF53448">
    <property type="entry name" value="Nucleotide-diphospho-sugar transferases"/>
    <property type="match status" value="1"/>
</dbReference>
<organism evidence="2 3">
    <name type="scientific">Chitinibacter bivalviorum</name>
    <dbReference type="NCBI Taxonomy" id="2739434"/>
    <lineage>
        <taxon>Bacteria</taxon>
        <taxon>Pseudomonadati</taxon>
        <taxon>Pseudomonadota</taxon>
        <taxon>Betaproteobacteria</taxon>
        <taxon>Neisseriales</taxon>
        <taxon>Chitinibacteraceae</taxon>
        <taxon>Chitinibacter</taxon>
    </lineage>
</organism>
<protein>
    <submittedName>
        <fullName evidence="2">Glycosyltransferase</fullName>
    </submittedName>
</protein>
<dbReference type="RefSeq" id="WP_179356052.1">
    <property type="nucleotide sequence ID" value="NZ_CP058627.1"/>
</dbReference>
<keyword evidence="3" id="KW-1185">Reference proteome</keyword>
<dbReference type="PANTHER" id="PTHR43685">
    <property type="entry name" value="GLYCOSYLTRANSFERASE"/>
    <property type="match status" value="1"/>
</dbReference>
<dbReference type="EMBL" id="CP058627">
    <property type="protein sequence ID" value="QLG89427.1"/>
    <property type="molecule type" value="Genomic_DNA"/>
</dbReference>
<name>A0A7H9BL73_9NEIS</name>
<reference evidence="2 3" key="1">
    <citation type="submission" date="2020-07" db="EMBL/GenBank/DDBJ databases">
        <title>Complete genome sequence of Chitinibacter sp. 2T18.</title>
        <authorList>
            <person name="Bae J.-W."/>
            <person name="Choi J.-W."/>
        </authorList>
    </citation>
    <scope>NUCLEOTIDE SEQUENCE [LARGE SCALE GENOMIC DNA]</scope>
    <source>
        <strain evidence="2 3">2T18</strain>
    </source>
</reference>
<evidence type="ECO:0000313" key="3">
    <source>
        <dbReference type="Proteomes" id="UP000509597"/>
    </source>
</evidence>
<gene>
    <name evidence="2" type="ORF">HQ393_14900</name>
</gene>
<dbReference type="AlphaFoldDB" id="A0A7H9BL73"/>
<evidence type="ECO:0000259" key="1">
    <source>
        <dbReference type="Pfam" id="PF00535"/>
    </source>
</evidence>
<dbReference type="KEGG" id="chiz:HQ393_14900"/>
<dbReference type="InterPro" id="IPR050834">
    <property type="entry name" value="Glycosyltransf_2"/>
</dbReference>
<dbReference type="InterPro" id="IPR029044">
    <property type="entry name" value="Nucleotide-diphossugar_trans"/>
</dbReference>
<dbReference type="InterPro" id="IPR001173">
    <property type="entry name" value="Glyco_trans_2-like"/>
</dbReference>
<feature type="domain" description="Glycosyltransferase 2-like" evidence="1">
    <location>
        <begin position="5"/>
        <end position="130"/>
    </location>
</feature>
<dbReference type="Pfam" id="PF00535">
    <property type="entry name" value="Glycos_transf_2"/>
    <property type="match status" value="1"/>
</dbReference>
<dbReference type="PANTHER" id="PTHR43685:SF11">
    <property type="entry name" value="GLYCOSYLTRANSFERASE TAGX-RELATED"/>
    <property type="match status" value="1"/>
</dbReference>
<keyword evidence="2" id="KW-0808">Transferase</keyword>
<dbReference type="GO" id="GO:0016740">
    <property type="term" value="F:transferase activity"/>
    <property type="evidence" value="ECO:0007669"/>
    <property type="project" value="UniProtKB-KW"/>
</dbReference>